<dbReference type="RefSeq" id="WP_137425572.1">
    <property type="nucleotide sequence ID" value="NZ_CP040098.1"/>
</dbReference>
<dbReference type="EMBL" id="CP040098">
    <property type="protein sequence ID" value="QCQ23293.1"/>
    <property type="molecule type" value="Genomic_DNA"/>
</dbReference>
<dbReference type="OrthoDB" id="5518440at2"/>
<reference evidence="1 2" key="2">
    <citation type="submission" date="2019-05" db="EMBL/GenBank/DDBJ databases">
        <authorList>
            <person name="Suflita J.M."/>
            <person name="Marks C.R."/>
        </authorList>
    </citation>
    <scope>NUCLEOTIDE SEQUENCE [LARGE SCALE GENOMIC DNA]</scope>
    <source>
        <strain evidence="1 2">ALDC</strain>
    </source>
</reference>
<dbReference type="KEGG" id="dax:FDQ92_14595"/>
<reference evidence="1 2" key="1">
    <citation type="submission" date="2019-05" db="EMBL/GenBank/DDBJ databases">
        <title>The Complete Genome Sequence of the n-alkane-degrading Desulfoglaeba alkanexedens ALDC reveals multiple alkylsuccinate synthase gene clusters.</title>
        <authorList>
            <person name="Callaghan A.V."/>
            <person name="Davidova I.A."/>
            <person name="Duncan K.E."/>
            <person name="Morris B."/>
            <person name="McInerney M.J."/>
        </authorList>
    </citation>
    <scope>NUCLEOTIDE SEQUENCE [LARGE SCALE GENOMIC DNA]</scope>
    <source>
        <strain evidence="1 2">ALDC</strain>
    </source>
</reference>
<keyword evidence="2" id="KW-1185">Reference proteome</keyword>
<protein>
    <submittedName>
        <fullName evidence="1">Uncharacterized protein</fullName>
    </submittedName>
</protein>
<dbReference type="Proteomes" id="UP000298602">
    <property type="component" value="Chromosome"/>
</dbReference>
<accession>A0A4P8L6A7</accession>
<dbReference type="AlphaFoldDB" id="A0A4P8L6A7"/>
<evidence type="ECO:0000313" key="1">
    <source>
        <dbReference type="EMBL" id="QCQ23293.1"/>
    </source>
</evidence>
<name>A0A4P8L6A7_9BACT</name>
<evidence type="ECO:0000313" key="2">
    <source>
        <dbReference type="Proteomes" id="UP000298602"/>
    </source>
</evidence>
<organism evidence="1 2">
    <name type="scientific">Desulfoglaeba alkanexedens ALDC</name>
    <dbReference type="NCBI Taxonomy" id="980445"/>
    <lineage>
        <taxon>Bacteria</taxon>
        <taxon>Pseudomonadati</taxon>
        <taxon>Thermodesulfobacteriota</taxon>
        <taxon>Syntrophobacteria</taxon>
        <taxon>Syntrophobacterales</taxon>
        <taxon>Syntrophobacteraceae</taxon>
        <taxon>Desulfoglaeba</taxon>
    </lineage>
</organism>
<proteinExistence type="predicted"/>
<gene>
    <name evidence="1" type="ORF">FDQ92_14595</name>
</gene>
<sequence>MKDHCRFHPERLAVVTCEKFGYGYCEECLKACTACTDPELFCRYRSSCIIWELCRKTIKQRRCALAEANHPIESAAP</sequence>